<feature type="region of interest" description="Disordered" evidence="7">
    <location>
        <begin position="1310"/>
        <end position="1359"/>
    </location>
</feature>
<dbReference type="PANTHER" id="PTHR23043:SF17">
    <property type="entry name" value="PROTEIN SIMILAR"/>
    <property type="match status" value="1"/>
</dbReference>
<feature type="compositionally biased region" description="Low complexity" evidence="7">
    <location>
        <begin position="1286"/>
        <end position="1296"/>
    </location>
</feature>
<dbReference type="PANTHER" id="PTHR23043">
    <property type="entry name" value="HYPOXIA-INDUCIBLE FACTOR 1 ALPHA"/>
    <property type="match status" value="1"/>
</dbReference>
<dbReference type="SUPFAM" id="SSF55785">
    <property type="entry name" value="PYP-like sensor domain (PAS domain)"/>
    <property type="match status" value="2"/>
</dbReference>
<feature type="compositionally biased region" description="Low complexity" evidence="7">
    <location>
        <begin position="1560"/>
        <end position="1591"/>
    </location>
</feature>
<feature type="compositionally biased region" description="Polar residues" evidence="7">
    <location>
        <begin position="1804"/>
        <end position="1820"/>
    </location>
</feature>
<dbReference type="InterPro" id="IPR001610">
    <property type="entry name" value="PAC"/>
</dbReference>
<evidence type="ECO:0000256" key="1">
    <source>
        <dbReference type="ARBA" id="ARBA00004123"/>
    </source>
</evidence>
<evidence type="ECO:0000256" key="5">
    <source>
        <dbReference type="ARBA" id="ARBA00023163"/>
    </source>
</evidence>
<dbReference type="OrthoDB" id="6021714at2759"/>
<feature type="compositionally biased region" description="Polar residues" evidence="7">
    <location>
        <begin position="1514"/>
        <end position="1525"/>
    </location>
</feature>
<evidence type="ECO:0000256" key="4">
    <source>
        <dbReference type="ARBA" id="ARBA00023125"/>
    </source>
</evidence>
<comment type="caution">
    <text evidence="9">The sequence shown here is derived from an EMBL/GenBank/DDBJ whole genome shotgun (WGS) entry which is preliminary data.</text>
</comment>
<dbReference type="Pfam" id="PF00989">
    <property type="entry name" value="PAS"/>
    <property type="match status" value="1"/>
</dbReference>
<feature type="region of interest" description="Disordered" evidence="7">
    <location>
        <begin position="1799"/>
        <end position="1865"/>
    </location>
</feature>
<dbReference type="PROSITE" id="PS50112">
    <property type="entry name" value="PAS"/>
    <property type="match status" value="1"/>
</dbReference>
<feature type="region of interest" description="Disordered" evidence="7">
    <location>
        <begin position="1689"/>
        <end position="1732"/>
    </location>
</feature>
<feature type="region of interest" description="Disordered" evidence="7">
    <location>
        <begin position="676"/>
        <end position="716"/>
    </location>
</feature>
<feature type="compositionally biased region" description="Basic and acidic residues" evidence="7">
    <location>
        <begin position="961"/>
        <end position="1021"/>
    </location>
</feature>
<organism evidence="9 10">
    <name type="scientific">Elysia chlorotica</name>
    <name type="common">Eastern emerald elysia</name>
    <name type="synonym">Sea slug</name>
    <dbReference type="NCBI Taxonomy" id="188477"/>
    <lineage>
        <taxon>Eukaryota</taxon>
        <taxon>Metazoa</taxon>
        <taxon>Spiralia</taxon>
        <taxon>Lophotrochozoa</taxon>
        <taxon>Mollusca</taxon>
        <taxon>Gastropoda</taxon>
        <taxon>Heterobranchia</taxon>
        <taxon>Euthyneura</taxon>
        <taxon>Panpulmonata</taxon>
        <taxon>Sacoglossa</taxon>
        <taxon>Placobranchoidea</taxon>
        <taxon>Plakobranchidae</taxon>
        <taxon>Elysia</taxon>
    </lineage>
</organism>
<feature type="region of interest" description="Disordered" evidence="7">
    <location>
        <begin position="1463"/>
        <end position="1488"/>
    </location>
</feature>
<evidence type="ECO:0000259" key="8">
    <source>
        <dbReference type="PROSITE" id="PS50112"/>
    </source>
</evidence>
<feature type="region of interest" description="Disordered" evidence="7">
    <location>
        <begin position="1393"/>
        <end position="1432"/>
    </location>
</feature>
<feature type="compositionally biased region" description="Basic and acidic residues" evidence="7">
    <location>
        <begin position="1"/>
        <end position="10"/>
    </location>
</feature>
<dbReference type="InterPro" id="IPR000014">
    <property type="entry name" value="PAS"/>
</dbReference>
<name>A0A3S1AA67_ELYCH</name>
<dbReference type="Pfam" id="PF08447">
    <property type="entry name" value="PAS_3"/>
    <property type="match status" value="1"/>
</dbReference>
<evidence type="ECO:0000256" key="6">
    <source>
        <dbReference type="ARBA" id="ARBA00023242"/>
    </source>
</evidence>
<feature type="region of interest" description="Disordered" evidence="7">
    <location>
        <begin position="1286"/>
        <end position="1305"/>
    </location>
</feature>
<accession>A0A3S1AA67</accession>
<feature type="region of interest" description="Disordered" evidence="7">
    <location>
        <begin position="234"/>
        <end position="255"/>
    </location>
</feature>
<feature type="region of interest" description="Disordered" evidence="7">
    <location>
        <begin position="947"/>
        <end position="1021"/>
    </location>
</feature>
<keyword evidence="10" id="KW-1185">Reference proteome</keyword>
<comment type="subcellular location">
    <subcellularLocation>
        <location evidence="1">Nucleus</location>
    </subcellularLocation>
</comment>
<feature type="compositionally biased region" description="Low complexity" evidence="7">
    <location>
        <begin position="504"/>
        <end position="552"/>
    </location>
</feature>
<evidence type="ECO:0000256" key="3">
    <source>
        <dbReference type="ARBA" id="ARBA00023015"/>
    </source>
</evidence>
<keyword evidence="5" id="KW-0804">Transcription</keyword>
<dbReference type="Proteomes" id="UP000271974">
    <property type="component" value="Unassembled WGS sequence"/>
</dbReference>
<evidence type="ECO:0000313" key="10">
    <source>
        <dbReference type="Proteomes" id="UP000271974"/>
    </source>
</evidence>
<dbReference type="SMART" id="SM00086">
    <property type="entry name" value="PAC"/>
    <property type="match status" value="1"/>
</dbReference>
<feature type="region of interest" description="Disordered" evidence="7">
    <location>
        <begin position="1501"/>
        <end position="1533"/>
    </location>
</feature>
<feature type="compositionally biased region" description="Basic and acidic residues" evidence="7">
    <location>
        <begin position="1821"/>
        <end position="1838"/>
    </location>
</feature>
<keyword evidence="2" id="KW-0677">Repeat</keyword>
<feature type="compositionally biased region" description="Low complexity" evidence="7">
    <location>
        <begin position="1693"/>
        <end position="1712"/>
    </location>
</feature>
<reference evidence="9 10" key="1">
    <citation type="submission" date="2019-01" db="EMBL/GenBank/DDBJ databases">
        <title>A draft genome assembly of the solar-powered sea slug Elysia chlorotica.</title>
        <authorList>
            <person name="Cai H."/>
            <person name="Li Q."/>
            <person name="Fang X."/>
            <person name="Li J."/>
            <person name="Curtis N.E."/>
            <person name="Altenburger A."/>
            <person name="Shibata T."/>
            <person name="Feng M."/>
            <person name="Maeda T."/>
            <person name="Schwartz J.A."/>
            <person name="Shigenobu S."/>
            <person name="Lundholm N."/>
            <person name="Nishiyama T."/>
            <person name="Yang H."/>
            <person name="Hasebe M."/>
            <person name="Li S."/>
            <person name="Pierce S.K."/>
            <person name="Wang J."/>
        </authorList>
    </citation>
    <scope>NUCLEOTIDE SEQUENCE [LARGE SCALE GENOMIC DNA]</scope>
    <source>
        <strain evidence="9">EC2010</strain>
        <tissue evidence="9">Whole organism of an adult</tissue>
    </source>
</reference>
<feature type="compositionally biased region" description="Basic and acidic residues" evidence="7">
    <location>
        <begin position="2246"/>
        <end position="2265"/>
    </location>
</feature>
<protein>
    <recommendedName>
        <fullName evidence="8">PAS domain-containing protein</fullName>
    </recommendedName>
</protein>
<evidence type="ECO:0000313" key="9">
    <source>
        <dbReference type="EMBL" id="RUS86581.1"/>
    </source>
</evidence>
<dbReference type="Gene3D" id="3.30.450.20">
    <property type="entry name" value="PAS domain"/>
    <property type="match status" value="2"/>
</dbReference>
<keyword evidence="6" id="KW-0539">Nucleus</keyword>
<dbReference type="InterPro" id="IPR013655">
    <property type="entry name" value="PAS_fold_3"/>
</dbReference>
<dbReference type="SMART" id="SM00091">
    <property type="entry name" value="PAS"/>
    <property type="match status" value="2"/>
</dbReference>
<feature type="compositionally biased region" description="Polar residues" evidence="7">
    <location>
        <begin position="1721"/>
        <end position="1731"/>
    </location>
</feature>
<feature type="region of interest" description="Disordered" evidence="7">
    <location>
        <begin position="1992"/>
        <end position="2098"/>
    </location>
</feature>
<dbReference type="GO" id="GO:0005634">
    <property type="term" value="C:nucleus"/>
    <property type="evidence" value="ECO:0007669"/>
    <property type="project" value="UniProtKB-SubCell"/>
</dbReference>
<feature type="domain" description="PAS" evidence="8">
    <location>
        <begin position="553"/>
        <end position="619"/>
    </location>
</feature>
<keyword evidence="3" id="KW-0805">Transcription regulation</keyword>
<gene>
    <name evidence="9" type="ORF">EGW08_005662</name>
</gene>
<feature type="compositionally biased region" description="Polar residues" evidence="7">
    <location>
        <begin position="2055"/>
        <end position="2097"/>
    </location>
</feature>
<dbReference type="CDD" id="cd00130">
    <property type="entry name" value="PAS"/>
    <property type="match status" value="2"/>
</dbReference>
<feature type="compositionally biased region" description="Polar residues" evidence="7">
    <location>
        <begin position="2266"/>
        <end position="2276"/>
    </location>
</feature>
<feature type="compositionally biased region" description="Basic and acidic residues" evidence="7">
    <location>
        <begin position="29"/>
        <end position="41"/>
    </location>
</feature>
<feature type="compositionally biased region" description="Polar residues" evidence="7">
    <location>
        <begin position="1992"/>
        <end position="2048"/>
    </location>
</feature>
<keyword evidence="4" id="KW-0238">DNA-binding</keyword>
<feature type="compositionally biased region" description="Polar residues" evidence="7">
    <location>
        <begin position="1465"/>
        <end position="1486"/>
    </location>
</feature>
<feature type="compositionally biased region" description="Low complexity" evidence="7">
    <location>
        <begin position="2222"/>
        <end position="2236"/>
    </location>
</feature>
<sequence length="2276" mass="248529">MCGTRQDKKSTVPFGGHQSSQAALSHVGNRREQRRQNRELRTRLRNKVTADLNLHSHPRSTNLIHNDSSLDHLRPSLCSPTRLGGVMSSASLCFNCSNPITHSLLPKPSDMKKPPSPNIVDATSPVQSLRQRRKGISNKTASKVRTKQSYLSVMLPRNSRQSFGETDEPVPAFQAANSLHLSMKLVQKVPEHPASDKNVFSECHLLRANRKRSSSEAFGGKRISVLKFKRQRINEDDVGPDGSGTDPSSWDGHKNLSPVACSLAHVVPVRDDQRQTEMERQEIFGCPSASENASEPGHNLSISSLSPHAPLISNRSPKDRQVSDFTNPLQFHKHSRGATLPPYPDIPLNGGAIRRTKVAVEDFHKNVGSHPYFDNRSRDAEVTGKFTDQLLEKGMQHFLGSEVEASKDLSHPWHDLMSSKALAIQQDARMIGSETLTSSLTLPLVKTNGAHLDHFLLSSDDPSPNSICNMQSWGRGDFPPGESSPDSSSSDSQYHSGHFHDGHTASPSSPTSTLTRSTSGAGSTISHRTSLSSSSSSSAASVTSESSLSLDPLPEEGKMMLDAVNGFLLVLDSDANVLFVSENVTEHLGFQQVDMLGSDLRGYIHRQDIKELEDQFSDTQFPAGSARNLPTWMTRRMFYLGMKFSFFRPGNRAKESGYTLVQCNAKLRLGRKKCAPGQVNTATTRGRRKGPAPQSKGGGARRHKGRAIAAKEASPPAESAAQQGLVVKTMILLCRPVRTESVLEIRPDGNMFISRHDLGFHFIFCDPRVATLIGYEPSDMLGRTAYQFHSPWDAIICKHCAKQLILSGTAVSGYYRFLSRTGAWVWMVTSATIIYDTRRHPQYIVCKNYIVSATVAERDLSRQRKDFDMMKYSGYTLETKPALPLASSNKGNAGNLGSGSREYTYGESRSLVTLRPKLGDVNPSAMLERLFASEQIDVSNSPFHLARARKRAASGGQFRPSDARNDERHQSNGRHDEKNHSNGLHDERNRSDVLRDEKTRSDERHNEINHSNGRHGERNHSEARLDAASAFNFMDFEEEQLAQSEEVQSDADKGLGDESYGANLCEKNSSETGNFLSQSGYTHGLSDRAASPILTSLWRRDEQDSELLTSDFPDAEPVKMDISSEYDFFIPSSMANSIENGVNACDGGSSNGVDDSDGLSLRYASSTMSTNVEDNILQRDPFPILTTTNMYSLDFASMFSDTLSSDLSSFQPLLDPPQSIPLTNATSFSDGQDFMFPNATLSGVKFPQEPFLEFGSMNESERYERMDTPICFDTQVLDEGYETFSSNLQDSQSSGSRLISSDDAHFKNEGFGDSVSTMCTPSQDSTTSESDKTSSESESAMSQGIPTDTDMPEDHSTFKQVTHPNNVTILNDTVFRGDKLFKVVSQADTRLNGISSASTGRSSKQSISSSNASNMQSNVTTNSNFKTNGSFHGVGRLKQALTDPNPTSAAHKNHNHLLRDHVEAKSSSPTVQDKLSLLGNSGSKGFNSAKKVDDALLPKSNLSQVLQRPDDVSSHSVWKNGSTNPSPEPVENKESFFNVSCAPLNPADHDLVGSLASPQTETASGATSPSSSHLSTPLTQILSDSSSSSSDGENSGRPSLLRTLLDKEGAAIQGPVTYAEWVLQKTLKNKSSTEASDVFSKSISGKRAVNRKSRVRRGNIKRSTELPLPKYSHGSVVRYGKDALQHRKPTTELPLPSVSLSQSNSSTLRQSRCFGERPPGAQNNTSSSNISAEDFLLPDDLLDLAVEYCGSMGPEQTDALLSDFTEMSSLEENLFSLVGLNQTKADQVKSLSVKRLLYSPPPKTANNSFESDKQSSSTVSETHDTNSPRTVSPHDHYKPYLRQENSETENQRRQCSINNDNSKISTTTAKSLNTNAHMSLLRAAVTTPDVDKLIEQIPFGNRSPYDLGSSNRLSNGNIHESDSLDPDIVITKVSGLNNTSVKTANSFFTKGKSTKVSGKLEIKSHSPQTSSSKGRLDAIFFDHVYTTSPQVNKPINTPAASSNLVCETTPNGTTRRQSTSSKIIVSPSVSTKTAYSSHASVNGTTNGPTVGKQRQMPNSRIRSNGSTASSYPTRSPSFEGSGSGANSTKSDLSSTEPVSVMIMRKEAHRSRRSKSIAVQTDNVPGEVYPEFERSSTDVILYPRSCSVMTSQDSPHASAGCRDQQTTSLLSSSTASSLSSSPSPSTPTPSPASSMSQLERFLRGYSSSGENMDTAASHDEMELSPLSSSPRSDSTTPFLQRLLTGELSKDNYRRLDEQMREDERRQSGSSASDLELS</sequence>
<feature type="compositionally biased region" description="Low complexity" evidence="7">
    <location>
        <begin position="1398"/>
        <end position="1418"/>
    </location>
</feature>
<evidence type="ECO:0000256" key="7">
    <source>
        <dbReference type="SAM" id="MobiDB-lite"/>
    </source>
</evidence>
<feature type="compositionally biased region" description="Polar residues" evidence="7">
    <location>
        <begin position="1419"/>
        <end position="1430"/>
    </location>
</feature>
<dbReference type="EMBL" id="RQTK01000134">
    <property type="protein sequence ID" value="RUS86581.1"/>
    <property type="molecule type" value="Genomic_DNA"/>
</dbReference>
<feature type="region of interest" description="Disordered" evidence="7">
    <location>
        <begin position="287"/>
        <end position="323"/>
    </location>
</feature>
<feature type="compositionally biased region" description="Low complexity" evidence="7">
    <location>
        <begin position="707"/>
        <end position="716"/>
    </location>
</feature>
<dbReference type="InterPro" id="IPR035965">
    <property type="entry name" value="PAS-like_dom_sf"/>
</dbReference>
<dbReference type="GO" id="GO:0000977">
    <property type="term" value="F:RNA polymerase II transcription regulatory region sequence-specific DNA binding"/>
    <property type="evidence" value="ECO:0007669"/>
    <property type="project" value="TreeGrafter"/>
</dbReference>
<feature type="region of interest" description="Disordered" evidence="7">
    <location>
        <begin position="457"/>
        <end position="552"/>
    </location>
</feature>
<feature type="region of interest" description="Disordered" evidence="7">
    <location>
        <begin position="2148"/>
        <end position="2276"/>
    </location>
</feature>
<proteinExistence type="predicted"/>
<feature type="region of interest" description="Disordered" evidence="7">
    <location>
        <begin position="1550"/>
        <end position="1599"/>
    </location>
</feature>
<feature type="region of interest" description="Disordered" evidence="7">
    <location>
        <begin position="1"/>
        <end position="41"/>
    </location>
</feature>
<dbReference type="InterPro" id="IPR013767">
    <property type="entry name" value="PAS_fold"/>
</dbReference>
<feature type="compositionally biased region" description="Polar residues" evidence="7">
    <location>
        <begin position="1853"/>
        <end position="1865"/>
    </location>
</feature>
<feature type="compositionally biased region" description="Polar residues" evidence="7">
    <location>
        <begin position="460"/>
        <end position="472"/>
    </location>
</feature>
<feature type="compositionally biased region" description="Low complexity" evidence="7">
    <location>
        <begin position="2165"/>
        <end position="2182"/>
    </location>
</feature>
<feature type="compositionally biased region" description="Low complexity" evidence="7">
    <location>
        <begin position="483"/>
        <end position="492"/>
    </location>
</feature>
<dbReference type="GO" id="GO:0000981">
    <property type="term" value="F:DNA-binding transcription factor activity, RNA polymerase II-specific"/>
    <property type="evidence" value="ECO:0007669"/>
    <property type="project" value="TreeGrafter"/>
</dbReference>
<dbReference type="STRING" id="188477.A0A3S1AA67"/>
<evidence type="ECO:0000256" key="2">
    <source>
        <dbReference type="ARBA" id="ARBA00022737"/>
    </source>
</evidence>